<feature type="chain" id="PRO_5041245580" evidence="1">
    <location>
        <begin position="27"/>
        <end position="213"/>
    </location>
</feature>
<reference evidence="2" key="1">
    <citation type="journal article" date="2023" name="Genome Biol. Evol.">
        <title>First Whole Genome Sequence and Flow Cytometry Genome Size Data for the Lichen-Forming Fungus Ramalina farinacea (Ascomycota).</title>
        <authorList>
            <person name="Llewellyn T."/>
            <person name="Mian S."/>
            <person name="Hill R."/>
            <person name="Leitch I.J."/>
            <person name="Gaya E."/>
        </authorList>
    </citation>
    <scope>NUCLEOTIDE SEQUENCE</scope>
    <source>
        <strain evidence="2">LIQ254RAFAR</strain>
    </source>
</reference>
<accession>A0AA43TTS3</accession>
<dbReference type="AlphaFoldDB" id="A0AA43TTS3"/>
<protein>
    <submittedName>
        <fullName evidence="2">Uncharacterized protein</fullName>
    </submittedName>
</protein>
<name>A0AA43TTS3_9LECA</name>
<evidence type="ECO:0000313" key="3">
    <source>
        <dbReference type="Proteomes" id="UP001161017"/>
    </source>
</evidence>
<organism evidence="2 3">
    <name type="scientific">Ramalina farinacea</name>
    <dbReference type="NCBI Taxonomy" id="258253"/>
    <lineage>
        <taxon>Eukaryota</taxon>
        <taxon>Fungi</taxon>
        <taxon>Dikarya</taxon>
        <taxon>Ascomycota</taxon>
        <taxon>Pezizomycotina</taxon>
        <taxon>Lecanoromycetes</taxon>
        <taxon>OSLEUM clade</taxon>
        <taxon>Lecanoromycetidae</taxon>
        <taxon>Lecanorales</taxon>
        <taxon>Lecanorineae</taxon>
        <taxon>Ramalinaceae</taxon>
        <taxon>Ramalina</taxon>
    </lineage>
</organism>
<evidence type="ECO:0000313" key="2">
    <source>
        <dbReference type="EMBL" id="MDI1491236.1"/>
    </source>
</evidence>
<dbReference type="EMBL" id="JAPUFD010000014">
    <property type="protein sequence ID" value="MDI1491236.1"/>
    <property type="molecule type" value="Genomic_DNA"/>
</dbReference>
<feature type="signal peptide" evidence="1">
    <location>
        <begin position="1"/>
        <end position="26"/>
    </location>
</feature>
<evidence type="ECO:0000256" key="1">
    <source>
        <dbReference type="SAM" id="SignalP"/>
    </source>
</evidence>
<proteinExistence type="predicted"/>
<comment type="caution">
    <text evidence="2">The sequence shown here is derived from an EMBL/GenBank/DDBJ whole genome shotgun (WGS) entry which is preliminary data.</text>
</comment>
<gene>
    <name evidence="2" type="ORF">OHK93_002443</name>
</gene>
<keyword evidence="1" id="KW-0732">Signal</keyword>
<keyword evidence="3" id="KW-1185">Reference proteome</keyword>
<sequence>MQFSNLPLHSVYLFFLFTTWITTTQASPICSRNTTLSSMLPSSLSQNATQSRRPGRISINYLVPGTSTLLIVTQELHGQPMPVRPTIALLASAGTQLEAEAANAGGISKPLTEGFVHPSQGLVVDAWEVHPQNPQARLTYDNVFAVLVGLRVTMNGLEYMESEFEIHVETQAGRVRVGTGMIGVNGPGLGVEGGVEGCFEAGAVGISEVQLTA</sequence>
<dbReference type="Proteomes" id="UP001161017">
    <property type="component" value="Unassembled WGS sequence"/>
</dbReference>